<dbReference type="Pfam" id="PF01398">
    <property type="entry name" value="JAB"/>
    <property type="match status" value="1"/>
</dbReference>
<gene>
    <name evidence="3" type="ORF">TRFO_18261</name>
</gene>
<feature type="domain" description="JAB1/MPN/MOV34 metalloenzyme" evidence="2">
    <location>
        <begin position="25"/>
        <end position="103"/>
    </location>
</feature>
<reference evidence="3" key="1">
    <citation type="submission" date="2016-10" db="EMBL/GenBank/DDBJ databases">
        <authorList>
            <person name="Benchimol M."/>
            <person name="Almeida L.G."/>
            <person name="Vasconcelos A.T."/>
            <person name="Perreira-Neves A."/>
            <person name="Rosa I.A."/>
            <person name="Tasca T."/>
            <person name="Bogo M.R."/>
            <person name="de Souza W."/>
        </authorList>
    </citation>
    <scope>NUCLEOTIDE SEQUENCE [LARGE SCALE GENOMIC DNA]</scope>
    <source>
        <strain evidence="3">K</strain>
    </source>
</reference>
<keyword evidence="4" id="KW-1185">Reference proteome</keyword>
<evidence type="ECO:0000259" key="2">
    <source>
        <dbReference type="Pfam" id="PF01398"/>
    </source>
</evidence>
<evidence type="ECO:0000313" key="4">
    <source>
        <dbReference type="Proteomes" id="UP000179807"/>
    </source>
</evidence>
<name>A0A1J4KMA2_9EUKA</name>
<dbReference type="EMBL" id="MLAK01000572">
    <property type="protein sequence ID" value="OHT12064.1"/>
    <property type="molecule type" value="Genomic_DNA"/>
</dbReference>
<comment type="similarity">
    <text evidence="1">Belongs to the peptidase M67A family. CSN6 subfamily.</text>
</comment>
<dbReference type="PANTHER" id="PTHR10540:SF8">
    <property type="entry name" value="COP9 SIGNALOSOME COMPLEX SUBUNIT 6"/>
    <property type="match status" value="1"/>
</dbReference>
<dbReference type="Gene3D" id="3.40.140.10">
    <property type="entry name" value="Cytidine Deaminase, domain 2"/>
    <property type="match status" value="1"/>
</dbReference>
<dbReference type="VEuPathDB" id="TrichDB:TRFO_18261"/>
<evidence type="ECO:0000313" key="3">
    <source>
        <dbReference type="EMBL" id="OHT12064.1"/>
    </source>
</evidence>
<dbReference type="RefSeq" id="XP_068365200.1">
    <property type="nucleotide sequence ID" value="XM_068500074.1"/>
</dbReference>
<dbReference type="GO" id="GO:0008237">
    <property type="term" value="F:metallopeptidase activity"/>
    <property type="evidence" value="ECO:0007669"/>
    <property type="project" value="InterPro"/>
</dbReference>
<dbReference type="AlphaFoldDB" id="A0A1J4KMA2"/>
<accession>A0A1J4KMA2</accession>
<dbReference type="OrthoDB" id="10265216at2759"/>
<dbReference type="GO" id="GO:0008180">
    <property type="term" value="C:COP9 signalosome"/>
    <property type="evidence" value="ECO:0007669"/>
    <property type="project" value="TreeGrafter"/>
</dbReference>
<sequence>MTAEIPSTNILFTDPAISSPPISIVMIHPLVVYSIADYYERRGTDEYAIGILLGEHVDRKAIVYDCYPCKPDPKTVAREDLNKTIFNERKQLYQNEIILGYYTFCKRKIDWPAAIREGCSAVHLWMRPISETSLKIDVFSVLKSKVNNQEQLIASPIVYMIEASFEEQAALSRLAATSCSGSLQAAINELLELIRIMERVCLQTTGRHARENEIGRQIYVALAKTQLKAADRITLEKTKADIQTFLDVLHSADGLALMAEKELSKPFDKA</sequence>
<protein>
    <submittedName>
        <fullName evidence="3">Mov34/MPN/PAD-1 family protein</fullName>
    </submittedName>
</protein>
<dbReference type="GeneID" id="94834778"/>
<proteinExistence type="inferred from homology"/>
<dbReference type="Proteomes" id="UP000179807">
    <property type="component" value="Unassembled WGS sequence"/>
</dbReference>
<evidence type="ECO:0000256" key="1">
    <source>
        <dbReference type="ARBA" id="ARBA00010893"/>
    </source>
</evidence>
<comment type="caution">
    <text evidence="3">The sequence shown here is derived from an EMBL/GenBank/DDBJ whole genome shotgun (WGS) entry which is preliminary data.</text>
</comment>
<organism evidence="3 4">
    <name type="scientific">Tritrichomonas foetus</name>
    <dbReference type="NCBI Taxonomy" id="1144522"/>
    <lineage>
        <taxon>Eukaryota</taxon>
        <taxon>Metamonada</taxon>
        <taxon>Parabasalia</taxon>
        <taxon>Tritrichomonadida</taxon>
        <taxon>Tritrichomonadidae</taxon>
        <taxon>Tritrichomonas</taxon>
    </lineage>
</organism>
<dbReference type="PANTHER" id="PTHR10540">
    <property type="entry name" value="EUKARYOTIC TRANSLATION INITIATION FACTOR 3 SUBUNIT F-RELATED"/>
    <property type="match status" value="1"/>
</dbReference>
<dbReference type="InterPro" id="IPR000555">
    <property type="entry name" value="JAMM/MPN+_dom"/>
</dbReference>